<evidence type="ECO:0000259" key="1">
    <source>
        <dbReference type="PROSITE" id="PS50994"/>
    </source>
</evidence>
<dbReference type="OrthoDB" id="9803231at2"/>
<dbReference type="InterPro" id="IPR036397">
    <property type="entry name" value="RNaseH_sf"/>
</dbReference>
<dbReference type="Proteomes" id="UP000017837">
    <property type="component" value="Unassembled WGS sequence"/>
</dbReference>
<dbReference type="PROSITE" id="PS50994">
    <property type="entry name" value="INTEGRASE"/>
    <property type="match status" value="1"/>
</dbReference>
<dbReference type="InterPro" id="IPR001584">
    <property type="entry name" value="Integrase_cat-core"/>
</dbReference>
<dbReference type="PANTHER" id="PTHR10948:SF23">
    <property type="entry name" value="TRANSPOSASE INSI FOR INSERTION SEQUENCE ELEMENT IS30A-RELATED"/>
    <property type="match status" value="1"/>
</dbReference>
<dbReference type="eggNOG" id="COG2826">
    <property type="taxonomic scope" value="Bacteria"/>
</dbReference>
<dbReference type="GO" id="GO:0003676">
    <property type="term" value="F:nucleic acid binding"/>
    <property type="evidence" value="ECO:0007669"/>
    <property type="project" value="InterPro"/>
</dbReference>
<dbReference type="GO" id="GO:0004803">
    <property type="term" value="F:transposase activity"/>
    <property type="evidence" value="ECO:0007669"/>
    <property type="project" value="TreeGrafter"/>
</dbReference>
<sequence length="94" mass="10782">MTFDRGTEFMAWRMLYKTSGMKSYFCDVSSPWQKGPVENSNGRVRRYLLLEANLGELSGADIMAVENAMNATPRKCLGFQTPKEAFEKHLRQLQ</sequence>
<evidence type="ECO:0000313" key="2">
    <source>
        <dbReference type="EMBL" id="ESQ87771.1"/>
    </source>
</evidence>
<gene>
    <name evidence="2" type="ORF">ABENE_17010</name>
</gene>
<proteinExistence type="predicted"/>
<reference evidence="2 3" key="1">
    <citation type="journal article" date="2014" name="Nature">
        <title>Sequential evolution of bacterial morphology by co-option of a developmental regulator.</title>
        <authorList>
            <person name="Jiang C."/>
            <person name="Brown P.J."/>
            <person name="Ducret A."/>
            <person name="Brun Y.V."/>
        </authorList>
    </citation>
    <scope>NUCLEOTIDE SEQUENCE [LARGE SCALE GENOMIC DNA]</scope>
    <source>
        <strain evidence="2 3">DSM 16100</strain>
    </source>
</reference>
<organism evidence="2 3">
    <name type="scientific">Asticcacaulis benevestitus DSM 16100 = ATCC BAA-896</name>
    <dbReference type="NCBI Taxonomy" id="1121022"/>
    <lineage>
        <taxon>Bacteria</taxon>
        <taxon>Pseudomonadati</taxon>
        <taxon>Pseudomonadota</taxon>
        <taxon>Alphaproteobacteria</taxon>
        <taxon>Caulobacterales</taxon>
        <taxon>Caulobacteraceae</taxon>
        <taxon>Asticcacaulis</taxon>
    </lineage>
</organism>
<dbReference type="STRING" id="1121022.GCA_000376105_03686"/>
<dbReference type="EMBL" id="AWGB01000042">
    <property type="protein sequence ID" value="ESQ87771.1"/>
    <property type="molecule type" value="Genomic_DNA"/>
</dbReference>
<dbReference type="GO" id="GO:0005829">
    <property type="term" value="C:cytosol"/>
    <property type="evidence" value="ECO:0007669"/>
    <property type="project" value="TreeGrafter"/>
</dbReference>
<dbReference type="PANTHER" id="PTHR10948">
    <property type="entry name" value="TRANSPOSASE"/>
    <property type="match status" value="1"/>
</dbReference>
<dbReference type="Gene3D" id="3.30.420.10">
    <property type="entry name" value="Ribonuclease H-like superfamily/Ribonuclease H"/>
    <property type="match status" value="1"/>
</dbReference>
<evidence type="ECO:0000313" key="3">
    <source>
        <dbReference type="Proteomes" id="UP000017837"/>
    </source>
</evidence>
<dbReference type="GO" id="GO:0032196">
    <property type="term" value="P:transposition"/>
    <property type="evidence" value="ECO:0007669"/>
    <property type="project" value="TreeGrafter"/>
</dbReference>
<name>V4PHW2_9CAUL</name>
<feature type="domain" description="Integrase catalytic" evidence="1">
    <location>
        <begin position="1"/>
        <end position="90"/>
    </location>
</feature>
<dbReference type="GO" id="GO:0015074">
    <property type="term" value="P:DNA integration"/>
    <property type="evidence" value="ECO:0007669"/>
    <property type="project" value="InterPro"/>
</dbReference>
<dbReference type="SUPFAM" id="SSF53098">
    <property type="entry name" value="Ribonuclease H-like"/>
    <property type="match status" value="1"/>
</dbReference>
<dbReference type="AlphaFoldDB" id="V4PHW2"/>
<dbReference type="PATRIC" id="fig|1121022.4.peg.3465"/>
<comment type="caution">
    <text evidence="2">The sequence shown here is derived from an EMBL/GenBank/DDBJ whole genome shotgun (WGS) entry which is preliminary data.</text>
</comment>
<dbReference type="InterPro" id="IPR051917">
    <property type="entry name" value="Transposase-Integrase"/>
</dbReference>
<protein>
    <recommendedName>
        <fullName evidence="1">Integrase catalytic domain-containing protein</fullName>
    </recommendedName>
</protein>
<keyword evidence="3" id="KW-1185">Reference proteome</keyword>
<accession>V4PHW2</accession>
<dbReference type="InterPro" id="IPR012337">
    <property type="entry name" value="RNaseH-like_sf"/>
</dbReference>